<dbReference type="FunFam" id="3.90.76.10:FF:000001">
    <property type="entry name" value="Oligopeptide ABC transporter substrate-binding protein"/>
    <property type="match status" value="1"/>
</dbReference>
<evidence type="ECO:0000256" key="4">
    <source>
        <dbReference type="ARBA" id="ARBA00022729"/>
    </source>
</evidence>
<dbReference type="FunFam" id="3.10.105.10:FF:000001">
    <property type="entry name" value="Oligopeptide ABC transporter, oligopeptide-binding protein"/>
    <property type="match status" value="1"/>
</dbReference>
<comment type="caution">
    <text evidence="6">The sequence shown here is derived from an EMBL/GenBank/DDBJ whole genome shotgun (WGS) entry which is preliminary data.</text>
</comment>
<dbReference type="GO" id="GO:0030288">
    <property type="term" value="C:outer membrane-bounded periplasmic space"/>
    <property type="evidence" value="ECO:0007669"/>
    <property type="project" value="UniProtKB-ARBA"/>
</dbReference>
<dbReference type="GO" id="GO:0043190">
    <property type="term" value="C:ATP-binding cassette (ABC) transporter complex"/>
    <property type="evidence" value="ECO:0007669"/>
    <property type="project" value="InterPro"/>
</dbReference>
<dbReference type="PIRSF" id="PIRSF002741">
    <property type="entry name" value="MppA"/>
    <property type="match status" value="1"/>
</dbReference>
<dbReference type="PANTHER" id="PTHR30290">
    <property type="entry name" value="PERIPLASMIC BINDING COMPONENT OF ABC TRANSPORTER"/>
    <property type="match status" value="1"/>
</dbReference>
<dbReference type="RefSeq" id="WP_163965913.1">
    <property type="nucleotide sequence ID" value="NZ_JAAGNX010000003.1"/>
</dbReference>
<comment type="similarity">
    <text evidence="2">Belongs to the bacterial solute-binding protein 5 family.</text>
</comment>
<dbReference type="GO" id="GO:0015833">
    <property type="term" value="P:peptide transport"/>
    <property type="evidence" value="ECO:0007669"/>
    <property type="project" value="TreeGrafter"/>
</dbReference>
<dbReference type="CDD" id="cd08504">
    <property type="entry name" value="PBP2_OppA"/>
    <property type="match status" value="1"/>
</dbReference>
<evidence type="ECO:0000313" key="6">
    <source>
        <dbReference type="EMBL" id="NDV63008.1"/>
    </source>
</evidence>
<dbReference type="Gene3D" id="3.10.105.10">
    <property type="entry name" value="Dipeptide-binding Protein, Domain 3"/>
    <property type="match status" value="1"/>
</dbReference>
<organism evidence="6 7">
    <name type="scientific">Oceanipulchritudo coccoides</name>
    <dbReference type="NCBI Taxonomy" id="2706888"/>
    <lineage>
        <taxon>Bacteria</taxon>
        <taxon>Pseudomonadati</taxon>
        <taxon>Verrucomicrobiota</taxon>
        <taxon>Opitutia</taxon>
        <taxon>Puniceicoccales</taxon>
        <taxon>Oceanipulchritudinaceae</taxon>
        <taxon>Oceanipulchritudo</taxon>
    </lineage>
</organism>
<dbReference type="InterPro" id="IPR023765">
    <property type="entry name" value="SBP_5_CS"/>
</dbReference>
<evidence type="ECO:0000256" key="2">
    <source>
        <dbReference type="ARBA" id="ARBA00005695"/>
    </source>
</evidence>
<dbReference type="Proteomes" id="UP000478417">
    <property type="component" value="Unassembled WGS sequence"/>
</dbReference>
<reference evidence="6 7" key="1">
    <citation type="submission" date="2020-02" db="EMBL/GenBank/DDBJ databases">
        <title>Albibacoteraceae fam. nov., the first described family within the subdivision 4 Verrucomicrobia.</title>
        <authorList>
            <person name="Xi F."/>
        </authorList>
    </citation>
    <scope>NUCLEOTIDE SEQUENCE [LARGE SCALE GENOMIC DNA]</scope>
    <source>
        <strain evidence="6 7">CK1056</strain>
    </source>
</reference>
<dbReference type="GO" id="GO:1904680">
    <property type="term" value="F:peptide transmembrane transporter activity"/>
    <property type="evidence" value="ECO:0007669"/>
    <property type="project" value="TreeGrafter"/>
</dbReference>
<proteinExistence type="inferred from homology"/>
<dbReference type="SUPFAM" id="SSF53850">
    <property type="entry name" value="Periplasmic binding protein-like II"/>
    <property type="match status" value="1"/>
</dbReference>
<dbReference type="EMBL" id="JAAGNX010000003">
    <property type="protein sequence ID" value="NDV63008.1"/>
    <property type="molecule type" value="Genomic_DNA"/>
</dbReference>
<name>A0A6B2M244_9BACT</name>
<dbReference type="PROSITE" id="PS51257">
    <property type="entry name" value="PROKAR_LIPOPROTEIN"/>
    <property type="match status" value="1"/>
</dbReference>
<keyword evidence="7" id="KW-1185">Reference proteome</keyword>
<dbReference type="PROSITE" id="PS01040">
    <property type="entry name" value="SBP_BACTERIAL_5"/>
    <property type="match status" value="1"/>
</dbReference>
<protein>
    <submittedName>
        <fullName evidence="6">Peptide ABC transporter substrate-binding protein</fullName>
    </submittedName>
</protein>
<gene>
    <name evidence="6" type="ORF">G0Q06_11140</name>
</gene>
<accession>A0A6B2M244</accession>
<dbReference type="AlphaFoldDB" id="A0A6B2M244"/>
<dbReference type="InterPro" id="IPR030678">
    <property type="entry name" value="Peptide/Ni-bd"/>
</dbReference>
<feature type="domain" description="Solute-binding protein family 5" evidence="5">
    <location>
        <begin position="79"/>
        <end position="459"/>
    </location>
</feature>
<dbReference type="InterPro" id="IPR000914">
    <property type="entry name" value="SBP_5_dom"/>
</dbReference>
<evidence type="ECO:0000259" key="5">
    <source>
        <dbReference type="Pfam" id="PF00496"/>
    </source>
</evidence>
<dbReference type="InterPro" id="IPR039424">
    <property type="entry name" value="SBP_5"/>
</dbReference>
<dbReference type="Gene3D" id="3.40.190.10">
    <property type="entry name" value="Periplasmic binding protein-like II"/>
    <property type="match status" value="1"/>
</dbReference>
<evidence type="ECO:0000256" key="3">
    <source>
        <dbReference type="ARBA" id="ARBA00022448"/>
    </source>
</evidence>
<dbReference type="Pfam" id="PF00496">
    <property type="entry name" value="SBP_bac_5"/>
    <property type="match status" value="1"/>
</dbReference>
<keyword evidence="4" id="KW-0732">Signal</keyword>
<evidence type="ECO:0000313" key="7">
    <source>
        <dbReference type="Proteomes" id="UP000478417"/>
    </source>
</evidence>
<dbReference type="PANTHER" id="PTHR30290:SF10">
    <property type="entry name" value="PERIPLASMIC OLIGOPEPTIDE-BINDING PROTEIN-RELATED"/>
    <property type="match status" value="1"/>
</dbReference>
<evidence type="ECO:0000256" key="1">
    <source>
        <dbReference type="ARBA" id="ARBA00004196"/>
    </source>
</evidence>
<comment type="subcellular location">
    <subcellularLocation>
        <location evidence="1">Cell envelope</location>
    </subcellularLocation>
</comment>
<dbReference type="Gene3D" id="3.90.76.10">
    <property type="entry name" value="Dipeptide-binding Protein, Domain 1"/>
    <property type="match status" value="1"/>
</dbReference>
<keyword evidence="3" id="KW-0813">Transport</keyword>
<sequence>MRGLPFISLIAGSCLLLSFSGCARERLVEKAARDGLLLIGNGPEPQALDPHVTTGLPELAIQMALYEGLVSPHPESLEPLPAVAESWNQADDGMTVTFTLRKNAKWSDGKPVRAGDFVAAWERALNPTQGTPYAQMLYVIGGAEAYNRSETTDFSEVGVEAVSETQLEVRLSRPVPYFLSLLMHPVWYPIPSHLDTDDDASNRVGAWASAEGFVGNGPFILKEWLPAQYVEVERNPLYWDSTTVSLNGIRYYSIDEPGAEERAFQSGQLHVTDALPPARVPAYQREQSQVLRIDPILGTYYILPNVREGVLSDSRVRKALSLSINRKAISEKLLGAGQLPAYGFVPPNMPGYEATFTDEYDPARARQILAEAGYPGGEGFPALEYLLNSSESHRKIAEALQAMWQKQLGIEVQLVNQEWRTYLQRRASADFELARASWMGDYAEPSTFLDLWTADSGNNWAGWVNAEYDARMESAHESTDPASRMQLYADAEQVLLREQAIIPLYHYVTVYLKDPSLKGWSSNILDWHPVKYLSLEKAAQ</sequence>